<keyword evidence="10" id="KW-1185">Reference proteome</keyword>
<dbReference type="FunFam" id="3.40.309.10:FF:000003">
    <property type="entry name" value="Aldehyde dehydrogenase"/>
    <property type="match status" value="1"/>
</dbReference>
<dbReference type="Pfam" id="PF00171">
    <property type="entry name" value="Aldedh"/>
    <property type="match status" value="1"/>
</dbReference>
<dbReference type="InterPro" id="IPR016163">
    <property type="entry name" value="Ald_DH_C"/>
</dbReference>
<dbReference type="PANTHER" id="PTHR43570">
    <property type="entry name" value="ALDEHYDE DEHYDROGENASE"/>
    <property type="match status" value="1"/>
</dbReference>
<evidence type="ECO:0000256" key="3">
    <source>
        <dbReference type="ARBA" id="ARBA00023027"/>
    </source>
</evidence>
<dbReference type="PROSITE" id="PS00687">
    <property type="entry name" value="ALDEHYDE_DEHYDR_GLU"/>
    <property type="match status" value="1"/>
</dbReference>
<feature type="domain" description="Aldehyde dehydrogenase" evidence="8">
    <location>
        <begin position="33"/>
        <end position="448"/>
    </location>
</feature>
<organism evidence="9 10">
    <name type="scientific">Rhodomicrobium udaipurense</name>
    <dbReference type="NCBI Taxonomy" id="1202716"/>
    <lineage>
        <taxon>Bacteria</taxon>
        <taxon>Pseudomonadati</taxon>
        <taxon>Pseudomonadota</taxon>
        <taxon>Alphaproteobacteria</taxon>
        <taxon>Hyphomicrobiales</taxon>
        <taxon>Hyphomicrobiaceae</taxon>
        <taxon>Rhodomicrobium</taxon>
    </lineage>
</organism>
<keyword evidence="2 4" id="KW-0560">Oxidoreductase</keyword>
<dbReference type="CDD" id="cd07133">
    <property type="entry name" value="ALDH_CALDH_CalB"/>
    <property type="match status" value="1"/>
</dbReference>
<evidence type="ECO:0000256" key="6">
    <source>
        <dbReference type="PROSITE-ProRule" id="PRU10007"/>
    </source>
</evidence>
<dbReference type="InterPro" id="IPR012394">
    <property type="entry name" value="Aldehyde_DH_NAD(P)"/>
</dbReference>
<feature type="active site" evidence="5 6">
    <location>
        <position position="222"/>
    </location>
</feature>
<evidence type="ECO:0000256" key="5">
    <source>
        <dbReference type="PIRSR" id="PIRSR036492-1"/>
    </source>
</evidence>
<dbReference type="InterPro" id="IPR016161">
    <property type="entry name" value="Ald_DH/histidinol_DH"/>
</dbReference>
<dbReference type="FunFam" id="3.40.605.10:FF:000004">
    <property type="entry name" value="Aldehyde dehydrogenase"/>
    <property type="match status" value="1"/>
</dbReference>
<name>A0A8I1GCG1_9HYPH</name>
<proteinExistence type="inferred from homology"/>
<comment type="similarity">
    <text evidence="1 4 7">Belongs to the aldehyde dehydrogenase family.</text>
</comment>
<dbReference type="PANTHER" id="PTHR43570:SF20">
    <property type="entry name" value="ALDEHYDE DEHYDROGENASE ALDX-RELATED"/>
    <property type="match status" value="1"/>
</dbReference>
<keyword evidence="3" id="KW-0520">NAD</keyword>
<protein>
    <recommendedName>
        <fullName evidence="4">Aldehyde dehydrogenase</fullName>
    </recommendedName>
</protein>
<dbReference type="GO" id="GO:0004029">
    <property type="term" value="F:aldehyde dehydrogenase (NAD+) activity"/>
    <property type="evidence" value="ECO:0007669"/>
    <property type="project" value="TreeGrafter"/>
</dbReference>
<dbReference type="InterPro" id="IPR029510">
    <property type="entry name" value="Ald_DH_CS_GLU"/>
</dbReference>
<dbReference type="InterPro" id="IPR015590">
    <property type="entry name" value="Aldehyde_DH_dom"/>
</dbReference>
<accession>A0A8I1GCG1</accession>
<feature type="active site" evidence="5">
    <location>
        <position position="256"/>
    </location>
</feature>
<sequence>MTTLEALDVKPQSRLDAVLDLQRAAFLRDGAPGLDERRDDLKRLIAAMKENADAIAIAISADFGSRSKHETIVADVWPVVAGARNTLKRLPGWMKPKGVGVGIELLPARGRILYQPLGVVGIISPWNYPFQLAIAPLVAALAAGNRVMLKPSELTPRTSEFLAGFLAKLFPEEKVATVLGGADVGAAFSALPFDHLFYTGSTEIGRRVMRAAADNLTPVTLELGGKSPCIIGADADLAAACRSIAFGKLLNAGQTCIAPDYALVPKPMLDDFVAGLEAAIRALYPTLARNPDYTSIINARHYARISRLVDEARERGERVVQINSASEQLAPEARKFAPTLVIEPPADLTVMREEIFGPVLPILSYDTLDDAIAFVNARPRPLALYYFGVGTAARDRVLALTTSGGAAVNETLLHVAAENLPFGGVGASGMGAYHGDAGFRTFSHAKSVFLQNRFNAASLLHPPYGRAADFMRKFLLGR</sequence>
<dbReference type="EMBL" id="JAEMUK010000005">
    <property type="protein sequence ID" value="MBJ7542404.1"/>
    <property type="molecule type" value="Genomic_DNA"/>
</dbReference>
<evidence type="ECO:0000256" key="4">
    <source>
        <dbReference type="PIRNR" id="PIRNR036492"/>
    </source>
</evidence>
<dbReference type="AlphaFoldDB" id="A0A8I1GCG1"/>
<evidence type="ECO:0000256" key="7">
    <source>
        <dbReference type="RuleBase" id="RU003345"/>
    </source>
</evidence>
<evidence type="ECO:0000313" key="9">
    <source>
        <dbReference type="EMBL" id="MBJ7542404.1"/>
    </source>
</evidence>
<comment type="caution">
    <text evidence="9">The sequence shown here is derived from an EMBL/GenBank/DDBJ whole genome shotgun (WGS) entry which is preliminary data.</text>
</comment>
<dbReference type="PIRSF" id="PIRSF036492">
    <property type="entry name" value="ALDH"/>
    <property type="match status" value="1"/>
</dbReference>
<dbReference type="InterPro" id="IPR016162">
    <property type="entry name" value="Ald_DH_N"/>
</dbReference>
<dbReference type="GO" id="GO:0006081">
    <property type="term" value="P:aldehyde metabolic process"/>
    <property type="evidence" value="ECO:0007669"/>
    <property type="project" value="InterPro"/>
</dbReference>
<gene>
    <name evidence="9" type="ORF">JDN41_02410</name>
</gene>
<evidence type="ECO:0000256" key="1">
    <source>
        <dbReference type="ARBA" id="ARBA00009986"/>
    </source>
</evidence>
<evidence type="ECO:0000313" key="10">
    <source>
        <dbReference type="Proteomes" id="UP000623250"/>
    </source>
</evidence>
<dbReference type="Proteomes" id="UP000623250">
    <property type="component" value="Unassembled WGS sequence"/>
</dbReference>
<dbReference type="Gene3D" id="3.40.309.10">
    <property type="entry name" value="Aldehyde Dehydrogenase, Chain A, domain 2"/>
    <property type="match status" value="1"/>
</dbReference>
<dbReference type="PROSITE" id="PS00070">
    <property type="entry name" value="ALDEHYDE_DEHYDR_CYS"/>
    <property type="match status" value="1"/>
</dbReference>
<dbReference type="GO" id="GO:0005737">
    <property type="term" value="C:cytoplasm"/>
    <property type="evidence" value="ECO:0007669"/>
    <property type="project" value="TreeGrafter"/>
</dbReference>
<dbReference type="InterPro" id="IPR016160">
    <property type="entry name" value="Ald_DH_CS_CYS"/>
</dbReference>
<reference evidence="9 10" key="1">
    <citation type="submission" date="2020-12" db="EMBL/GenBank/DDBJ databases">
        <title>Revised draft genomes of Rhodomicrobium vannielii ATCC 17100 and Rhodomicrobium udaipurense JA643.</title>
        <authorList>
            <person name="Conners E.M."/>
            <person name="Davenport E.J."/>
            <person name="Bose A."/>
        </authorList>
    </citation>
    <scope>NUCLEOTIDE SEQUENCE [LARGE SCALE GENOMIC DNA]</scope>
    <source>
        <strain evidence="9 10">JA643</strain>
    </source>
</reference>
<dbReference type="RefSeq" id="WP_052037328.1">
    <property type="nucleotide sequence ID" value="NZ_JAEMUK010000005.1"/>
</dbReference>
<evidence type="ECO:0000259" key="8">
    <source>
        <dbReference type="Pfam" id="PF00171"/>
    </source>
</evidence>
<evidence type="ECO:0000256" key="2">
    <source>
        <dbReference type="ARBA" id="ARBA00023002"/>
    </source>
</evidence>
<dbReference type="Gene3D" id="3.40.605.10">
    <property type="entry name" value="Aldehyde Dehydrogenase, Chain A, domain 1"/>
    <property type="match status" value="1"/>
</dbReference>
<dbReference type="SUPFAM" id="SSF53720">
    <property type="entry name" value="ALDH-like"/>
    <property type="match status" value="1"/>
</dbReference>